<comment type="caution">
    <text evidence="2">The sequence shown here is derived from an EMBL/GenBank/DDBJ whole genome shotgun (WGS) entry which is preliminary data.</text>
</comment>
<dbReference type="SMART" id="SM00256">
    <property type="entry name" value="FBOX"/>
    <property type="match status" value="1"/>
</dbReference>
<evidence type="ECO:0000259" key="1">
    <source>
        <dbReference type="PROSITE" id="PS50181"/>
    </source>
</evidence>
<evidence type="ECO:0000313" key="2">
    <source>
        <dbReference type="EMBL" id="KAF1755165.1"/>
    </source>
</evidence>
<gene>
    <name evidence="2" type="ORF">GCK72_021734</name>
</gene>
<dbReference type="AlphaFoldDB" id="A0A6A5GKV9"/>
<dbReference type="PROSITE" id="PS50181">
    <property type="entry name" value="FBOX"/>
    <property type="match status" value="1"/>
</dbReference>
<proteinExistence type="predicted"/>
<dbReference type="Pfam" id="PF01827">
    <property type="entry name" value="FTH"/>
    <property type="match status" value="1"/>
</dbReference>
<name>A0A6A5GKV9_CAERE</name>
<feature type="domain" description="F-box" evidence="1">
    <location>
        <begin position="1"/>
        <end position="50"/>
    </location>
</feature>
<dbReference type="PANTHER" id="PTHR23015">
    <property type="entry name" value="UNCHARACTERIZED C.ELEGANS PROTEIN"/>
    <property type="match status" value="1"/>
</dbReference>
<dbReference type="GeneID" id="9807904"/>
<dbReference type="InterPro" id="IPR002900">
    <property type="entry name" value="DUF38/FTH_CAE_spp"/>
</dbReference>
<dbReference type="RefSeq" id="XP_053583378.1">
    <property type="nucleotide sequence ID" value="XM_053734465.1"/>
</dbReference>
<reference evidence="2 3" key="1">
    <citation type="submission" date="2019-12" db="EMBL/GenBank/DDBJ databases">
        <title>Chromosome-level assembly of the Caenorhabditis remanei genome.</title>
        <authorList>
            <person name="Teterina A.A."/>
            <person name="Willis J.H."/>
            <person name="Phillips P.C."/>
        </authorList>
    </citation>
    <scope>NUCLEOTIDE SEQUENCE [LARGE SCALE GENOMIC DNA]</scope>
    <source>
        <strain evidence="2 3">PX506</strain>
        <tissue evidence="2">Whole organism</tissue>
    </source>
</reference>
<evidence type="ECO:0000313" key="3">
    <source>
        <dbReference type="Proteomes" id="UP000483820"/>
    </source>
</evidence>
<dbReference type="EMBL" id="WUAV01000005">
    <property type="protein sequence ID" value="KAF1755165.1"/>
    <property type="molecule type" value="Genomic_DNA"/>
</dbReference>
<dbReference type="PANTHER" id="PTHR23015:SF4">
    <property type="entry name" value="DUF38 DOMAIN-CONTAINING PROTEIN-RELATED"/>
    <property type="match status" value="1"/>
</dbReference>
<protein>
    <recommendedName>
        <fullName evidence="1">F-box domain-containing protein</fullName>
    </recommendedName>
</protein>
<dbReference type="Proteomes" id="UP000483820">
    <property type="component" value="Chromosome V"/>
</dbReference>
<accession>A0A6A5GKV9</accession>
<dbReference type="KEGG" id="crq:GCK72_021734"/>
<dbReference type="Pfam" id="PF00646">
    <property type="entry name" value="F-box"/>
    <property type="match status" value="1"/>
</dbReference>
<dbReference type="InterPro" id="IPR040161">
    <property type="entry name" value="FB224"/>
</dbReference>
<organism evidence="2 3">
    <name type="scientific">Caenorhabditis remanei</name>
    <name type="common">Caenorhabditis vulgaris</name>
    <dbReference type="NCBI Taxonomy" id="31234"/>
    <lineage>
        <taxon>Eukaryota</taxon>
        <taxon>Metazoa</taxon>
        <taxon>Ecdysozoa</taxon>
        <taxon>Nematoda</taxon>
        <taxon>Chromadorea</taxon>
        <taxon>Rhabditida</taxon>
        <taxon>Rhabditina</taxon>
        <taxon>Rhabditomorpha</taxon>
        <taxon>Rhabditoidea</taxon>
        <taxon>Rhabditidae</taxon>
        <taxon>Peloderinae</taxon>
        <taxon>Caenorhabditis</taxon>
    </lineage>
</organism>
<dbReference type="InterPro" id="IPR001810">
    <property type="entry name" value="F-box_dom"/>
</dbReference>
<dbReference type="CTD" id="9807904"/>
<dbReference type="GO" id="GO:0045087">
    <property type="term" value="P:innate immune response"/>
    <property type="evidence" value="ECO:0007669"/>
    <property type="project" value="TreeGrafter"/>
</dbReference>
<sequence length="386" mass="44742">MPSLPDLPGLVMNHILDYCDVRSIFSLRKVSPDLRNHIDDVIPSLHLSGIKIEVREGFLFLVLSDDIEIKYGSFSRMCYENDDDEAEPVERKGCKVECNNMKHFLEGENFMDVFRNDLELLLKFQKADPETLERVVLQWCDDEDWCAIRTIHQEEIIKSLEEIEKNERNAMMNPLKTIFEEIAAKQGVSLKARTFETRGVFIEEAKSLLKLFQPGTLKCIKIHDPHLSPVKRTFTRNYIATIRNPIYIVTLNGIEDLNQWKQADELDTNGFHITARDLVESFGHFSRGKVELSGATGEEIFNLMQAFLKSPNFKNFELTIPQSIIHMMEEYSRVTELSNVLGPARVTRRGEQDGRRVFEWTLRNPDFDSAVILVYSPPTNFQFYRL</sequence>